<organism evidence="1 2">
    <name type="scientific">Pandoraea communis</name>
    <dbReference type="NCBI Taxonomy" id="2508297"/>
    <lineage>
        <taxon>Bacteria</taxon>
        <taxon>Pseudomonadati</taxon>
        <taxon>Pseudomonadota</taxon>
        <taxon>Betaproteobacteria</taxon>
        <taxon>Burkholderiales</taxon>
        <taxon>Burkholderiaceae</taxon>
        <taxon>Pandoraea</taxon>
    </lineage>
</organism>
<proteinExistence type="predicted"/>
<dbReference type="RefSeq" id="WP_174979682.1">
    <property type="nucleotide sequence ID" value="NZ_CABPSJ010000006.1"/>
</dbReference>
<gene>
    <name evidence="1" type="ORF">PCO31110_04127</name>
</gene>
<sequence>MDSRLVTQRLNEIALAPPGSLHLGMTADARLREAIRIRNEWVDTSSG</sequence>
<dbReference type="AlphaFoldDB" id="A0A5E4XTV8"/>
<evidence type="ECO:0000313" key="2">
    <source>
        <dbReference type="Proteomes" id="UP000337189"/>
    </source>
</evidence>
<accession>A0A5E4XTV8</accession>
<evidence type="ECO:0000313" key="1">
    <source>
        <dbReference type="EMBL" id="VVE39515.1"/>
    </source>
</evidence>
<dbReference type="Proteomes" id="UP000337189">
    <property type="component" value="Unassembled WGS sequence"/>
</dbReference>
<name>A0A5E4XTV8_9BURK</name>
<dbReference type="EMBL" id="CABPSJ010000006">
    <property type="protein sequence ID" value="VVE39515.1"/>
    <property type="molecule type" value="Genomic_DNA"/>
</dbReference>
<protein>
    <submittedName>
        <fullName evidence="1">Uncharacterized protein</fullName>
    </submittedName>
</protein>
<reference evidence="1 2" key="1">
    <citation type="submission" date="2019-08" db="EMBL/GenBank/DDBJ databases">
        <authorList>
            <person name="Peeters C."/>
        </authorList>
    </citation>
    <scope>NUCLEOTIDE SEQUENCE [LARGE SCALE GENOMIC DNA]</scope>
    <source>
        <strain evidence="1 2">LMG 31110</strain>
    </source>
</reference>